<feature type="compositionally biased region" description="Low complexity" evidence="14">
    <location>
        <begin position="253"/>
        <end position="277"/>
    </location>
</feature>
<comment type="subcellular location">
    <subcellularLocation>
        <location evidence="3">Cytoplasm</location>
        <location evidence="3">Cell cortex</location>
    </subcellularLocation>
    <subcellularLocation>
        <location evidence="1">Cytoplasm</location>
        <location evidence="1">Cytoskeleton</location>
        <location evidence="1">Microtubule organizing center</location>
        <location evidence="1">Centrosome</location>
        <location evidence="1">Centriole</location>
    </subcellularLocation>
    <subcellularLocation>
        <location evidence="2">Cytoplasm</location>
        <location evidence="2">Cytoskeleton</location>
        <location evidence="2">Spindle</location>
    </subcellularLocation>
</comment>
<evidence type="ECO:0000256" key="11">
    <source>
        <dbReference type="ARBA" id="ARBA00023212"/>
    </source>
</evidence>
<evidence type="ECO:0000256" key="10">
    <source>
        <dbReference type="ARBA" id="ARBA00023054"/>
    </source>
</evidence>
<evidence type="ECO:0000256" key="4">
    <source>
        <dbReference type="ARBA" id="ARBA00011010"/>
    </source>
</evidence>
<proteinExistence type="inferred from homology"/>
<feature type="region of interest" description="Disordered" evidence="14">
    <location>
        <begin position="1271"/>
        <end position="1292"/>
    </location>
</feature>
<feature type="coiled-coil region" evidence="13">
    <location>
        <begin position="1065"/>
        <end position="1172"/>
    </location>
</feature>
<keyword evidence="8" id="KW-0498">Mitosis</keyword>
<reference evidence="16" key="1">
    <citation type="submission" date="2021-01" db="EMBL/GenBank/DDBJ databases">
        <authorList>
            <person name="Kaushik A."/>
        </authorList>
    </citation>
    <scope>NUCLEOTIDE SEQUENCE</scope>
    <source>
        <strain evidence="16">AG6-10EEA</strain>
    </source>
</reference>
<evidence type="ECO:0000256" key="8">
    <source>
        <dbReference type="ARBA" id="ARBA00022776"/>
    </source>
</evidence>
<feature type="compositionally biased region" description="Pro residues" evidence="14">
    <location>
        <begin position="330"/>
        <end position="343"/>
    </location>
</feature>
<feature type="compositionally biased region" description="Polar residues" evidence="14">
    <location>
        <begin position="168"/>
        <end position="187"/>
    </location>
</feature>
<name>A0A8H3DCV7_9AGAM</name>
<evidence type="ECO:0000256" key="9">
    <source>
        <dbReference type="ARBA" id="ARBA00023017"/>
    </source>
</evidence>
<evidence type="ECO:0000256" key="1">
    <source>
        <dbReference type="ARBA" id="ARBA00004114"/>
    </source>
</evidence>
<dbReference type="OrthoDB" id="2536675at2759"/>
<feature type="compositionally biased region" description="Polar residues" evidence="14">
    <location>
        <begin position="96"/>
        <end position="105"/>
    </location>
</feature>
<dbReference type="SUPFAM" id="SSF74924">
    <property type="entry name" value="Cap-Gly domain"/>
    <property type="match status" value="1"/>
</dbReference>
<feature type="compositionally biased region" description="Polar residues" evidence="14">
    <location>
        <begin position="112"/>
        <end position="128"/>
    </location>
</feature>
<dbReference type="SMART" id="SM01052">
    <property type="entry name" value="CAP_GLY"/>
    <property type="match status" value="1"/>
</dbReference>
<evidence type="ECO:0000259" key="15">
    <source>
        <dbReference type="PROSITE" id="PS50245"/>
    </source>
</evidence>
<dbReference type="PANTHER" id="PTHR18916">
    <property type="entry name" value="DYNACTIN 1-RELATED MICROTUBULE-BINDING"/>
    <property type="match status" value="1"/>
</dbReference>
<dbReference type="GO" id="GO:0051286">
    <property type="term" value="C:cell tip"/>
    <property type="evidence" value="ECO:0007669"/>
    <property type="project" value="TreeGrafter"/>
</dbReference>
<keyword evidence="9" id="KW-0243">Dynein</keyword>
<comment type="similarity">
    <text evidence="4">Belongs to the dynactin 150 kDa subunit family.</text>
</comment>
<keyword evidence="10 13" id="KW-0175">Coiled coil</keyword>
<sequence>MQNEVPLDAVVDVTAGRGTVRFVGNTSFAPGKWVGVELAAPNGKNDGSVKDVSYFSCAPNHGVFVRPSQVKIISSPGQASRPSSRNAPRSSLPSTPARQSSSRSVPTRAGSPGQSSPLAIRTPSNSRLPGSKLPPPSPISATAARRPTLGATHKRTGSTSGTHPFAQSPLTRAQPTRTISVQSGSTRLESDDGGGEEGEDETITMPLEERRPSVAASERETRLSPAESRPPISRLVVPSQSPSKLPSPALEGSKLPSPSRSSIPLSPAKAPGLPLQLGGAGNGVGRIPSLTRQPSQGLLLEPSSVFVQNEPESQVEEAQPIVASPSPKLTVPPSPKLAAPPSPKQVKEDVELRAKLRVLETKRSEDARLIRELETKLADAEMFVSIRPKLQAKLQALQTELSQTKRELADQQAEMSTLDEKGVDAAEQLEMAMLDKEVAEERAEAAELELESVKEKVAELEVELQALKEGGTAEGGGGGEGKKSLDVLQLEKHNERLKEALIKLRQITQETDVEQKRKIAELERELSGIDELQTGYEETLSKLANADAQIEDLKVQLDDALGAEEMLVQLTDRNLQLSEKIEEMRVAIEDLESLKELNDEIEENHVEAEKAMQEEIDGKDGQIRERDRKIETLEETITDYEGTIVQFRELVGHLQNDMETLREENQIHQSESSAQATQSAAILSLNMRLQSTAAKNQAKNIEFELRKLDAAQAKEWLGIVQPYLPQVYVEVDADATACYMFFQRLATKSELLANVVGSAHGLPESLAGNVPESLVGVCEMRGRMYHLACLCKRFASVMRKCDVNTFHDVGRLFPDLSPMEKRLDMHVDLLRRDEFRIMECVSDVAKMLLQFEHLAETAFSGFEADLAERELDLTMQLDCDLDSFVAAIGLTKTALENAAKDEDTVLEYGDLDIDRTVFEPMAQVLEQSKSAKIAFKKLVRRVEDLIQDSSALKTDLVPKLTALTSSMIKGCDFGIQLAQRIGSYLADVRAQKHNFQLASVLLHVRETVAETMSQRPGTAGSWEAVGQLVAGLIKDANALMEPAVEQENIVKLVGEAPWVVRIAEVKALSAVNVDAERTVNKLNEEIKDLIRGIKTRDQNIQETGVKIELMERRMETVKKQADAIVDLEGDLAKARKQEKAYEEALEQLQSDLDELSQENARLKQATAGMEKNAPGMQPATEEPVVAGGDLEASHLLEQASWVRFLRHENSYLKGQDLLRELNALPPLGNKPSPVSLPRIPRTSIRPVTTIIRSPSPMSEVSEEEYLMEELRDEYDSEGSVEEESPPSPHTLATESKLLYRDLLSFAARPRVVDLSVRTRQLQPPPEPEPQPEPQPQEENDNNNENGNENGDEASELPWIRELLPHEQLAARRREGKVLGRRVRGLADRASQLKVVKL</sequence>
<feature type="domain" description="CAP-Gly" evidence="15">
    <location>
        <begin position="24"/>
        <end position="66"/>
    </location>
</feature>
<feature type="compositionally biased region" description="Low complexity" evidence="14">
    <location>
        <begin position="80"/>
        <end position="94"/>
    </location>
</feature>
<evidence type="ECO:0000256" key="12">
    <source>
        <dbReference type="ARBA" id="ARBA00023306"/>
    </source>
</evidence>
<dbReference type="Gene3D" id="2.30.30.190">
    <property type="entry name" value="CAP Gly-rich-like domain"/>
    <property type="match status" value="1"/>
</dbReference>
<keyword evidence="6" id="KW-0132">Cell division</keyword>
<comment type="caution">
    <text evidence="16">The sequence shown here is derived from an EMBL/GenBank/DDBJ whole genome shotgun (WGS) entry which is preliminary data.</text>
</comment>
<dbReference type="Pfam" id="PF12455">
    <property type="entry name" value="Dynactin"/>
    <property type="match status" value="1"/>
</dbReference>
<keyword evidence="5" id="KW-0963">Cytoplasm</keyword>
<dbReference type="GO" id="GO:0030286">
    <property type="term" value="C:dynein complex"/>
    <property type="evidence" value="ECO:0007669"/>
    <property type="project" value="UniProtKB-KW"/>
</dbReference>
<feature type="region of interest" description="Disordered" evidence="14">
    <location>
        <begin position="1315"/>
        <end position="1360"/>
    </location>
</feature>
<dbReference type="Gene3D" id="1.10.287.1490">
    <property type="match status" value="1"/>
</dbReference>
<dbReference type="GO" id="GO:0005816">
    <property type="term" value="C:spindle pole body"/>
    <property type="evidence" value="ECO:0007669"/>
    <property type="project" value="TreeGrafter"/>
</dbReference>
<evidence type="ECO:0000313" key="16">
    <source>
        <dbReference type="EMBL" id="CAE6524965.1"/>
    </source>
</evidence>
<dbReference type="PANTHER" id="PTHR18916:SF6">
    <property type="entry name" value="DYNACTIN SUBUNIT 1"/>
    <property type="match status" value="1"/>
</dbReference>
<organism evidence="16 17">
    <name type="scientific">Rhizoctonia solani</name>
    <dbReference type="NCBI Taxonomy" id="456999"/>
    <lineage>
        <taxon>Eukaryota</taxon>
        <taxon>Fungi</taxon>
        <taxon>Dikarya</taxon>
        <taxon>Basidiomycota</taxon>
        <taxon>Agaricomycotina</taxon>
        <taxon>Agaricomycetes</taxon>
        <taxon>Cantharellales</taxon>
        <taxon>Ceratobasidiaceae</taxon>
        <taxon>Rhizoctonia</taxon>
    </lineage>
</organism>
<dbReference type="GO" id="GO:0000132">
    <property type="term" value="P:establishment of mitotic spindle orientation"/>
    <property type="evidence" value="ECO:0007669"/>
    <property type="project" value="TreeGrafter"/>
</dbReference>
<dbReference type="GO" id="GO:0005814">
    <property type="term" value="C:centriole"/>
    <property type="evidence" value="ECO:0007669"/>
    <property type="project" value="UniProtKB-SubCell"/>
</dbReference>
<gene>
    <name evidence="16" type="ORF">RDB_LOCUS156881</name>
</gene>
<dbReference type="InterPro" id="IPR000938">
    <property type="entry name" value="CAP-Gly_domain"/>
</dbReference>
<evidence type="ECO:0000256" key="6">
    <source>
        <dbReference type="ARBA" id="ARBA00022618"/>
    </source>
</evidence>
<dbReference type="InterPro" id="IPR022157">
    <property type="entry name" value="Dynactin"/>
</dbReference>
<evidence type="ECO:0000256" key="13">
    <source>
        <dbReference type="SAM" id="Coils"/>
    </source>
</evidence>
<feature type="coiled-coil region" evidence="13">
    <location>
        <begin position="387"/>
        <end position="714"/>
    </location>
</feature>
<keyword evidence="11" id="KW-0206">Cytoskeleton</keyword>
<evidence type="ECO:0000313" key="17">
    <source>
        <dbReference type="Proteomes" id="UP000663853"/>
    </source>
</evidence>
<dbReference type="GO" id="GO:0000743">
    <property type="term" value="P:nuclear migration involved in conjugation with cellular fusion"/>
    <property type="evidence" value="ECO:0007669"/>
    <property type="project" value="TreeGrafter"/>
</dbReference>
<accession>A0A8H3DCV7</accession>
<dbReference type="PROSITE" id="PS50245">
    <property type="entry name" value="CAP_GLY_2"/>
    <property type="match status" value="1"/>
</dbReference>
<evidence type="ECO:0000256" key="2">
    <source>
        <dbReference type="ARBA" id="ARBA00004186"/>
    </source>
</evidence>
<evidence type="ECO:0000256" key="7">
    <source>
        <dbReference type="ARBA" id="ARBA00022701"/>
    </source>
</evidence>
<evidence type="ECO:0000256" key="14">
    <source>
        <dbReference type="SAM" id="MobiDB-lite"/>
    </source>
</evidence>
<protein>
    <recommendedName>
        <fullName evidence="15">CAP-Gly domain-containing protein</fullName>
    </recommendedName>
</protein>
<dbReference type="GO" id="GO:0005819">
    <property type="term" value="C:spindle"/>
    <property type="evidence" value="ECO:0007669"/>
    <property type="project" value="UniProtKB-SubCell"/>
</dbReference>
<dbReference type="Pfam" id="PF01302">
    <property type="entry name" value="CAP_GLY"/>
    <property type="match status" value="1"/>
</dbReference>
<dbReference type="InterPro" id="IPR036859">
    <property type="entry name" value="CAP-Gly_dom_sf"/>
</dbReference>
<dbReference type="GO" id="GO:0051301">
    <property type="term" value="P:cell division"/>
    <property type="evidence" value="ECO:0007669"/>
    <property type="project" value="UniProtKB-KW"/>
</dbReference>
<dbReference type="PROSITE" id="PS00845">
    <property type="entry name" value="CAP_GLY_1"/>
    <property type="match status" value="1"/>
</dbReference>
<keyword evidence="12" id="KW-0131">Cell cycle</keyword>
<feature type="compositionally biased region" description="Acidic residues" evidence="14">
    <location>
        <begin position="191"/>
        <end position="202"/>
    </location>
</feature>
<feature type="compositionally biased region" description="Basic and acidic residues" evidence="14">
    <location>
        <begin position="207"/>
        <end position="222"/>
    </location>
</feature>
<dbReference type="EMBL" id="CAJMXA010003891">
    <property type="protein sequence ID" value="CAE6524965.1"/>
    <property type="molecule type" value="Genomic_DNA"/>
</dbReference>
<dbReference type="GO" id="GO:0005874">
    <property type="term" value="C:microtubule"/>
    <property type="evidence" value="ECO:0007669"/>
    <property type="project" value="UniProtKB-KW"/>
</dbReference>
<dbReference type="Proteomes" id="UP000663853">
    <property type="component" value="Unassembled WGS sequence"/>
</dbReference>
<feature type="compositionally biased region" description="Pro residues" evidence="14">
    <location>
        <begin position="1322"/>
        <end position="1334"/>
    </location>
</feature>
<feature type="compositionally biased region" description="Acidic residues" evidence="14">
    <location>
        <begin position="1271"/>
        <end position="1284"/>
    </location>
</feature>
<keyword evidence="7" id="KW-0493">Microtubule</keyword>
<evidence type="ECO:0000256" key="5">
    <source>
        <dbReference type="ARBA" id="ARBA00022490"/>
    </source>
</evidence>
<evidence type="ECO:0000256" key="3">
    <source>
        <dbReference type="ARBA" id="ARBA00004544"/>
    </source>
</evidence>
<feature type="region of interest" description="Disordered" evidence="14">
    <location>
        <begin position="72"/>
        <end position="348"/>
    </location>
</feature>